<feature type="compositionally biased region" description="Polar residues" evidence="1">
    <location>
        <begin position="63"/>
        <end position="80"/>
    </location>
</feature>
<evidence type="ECO:0000256" key="1">
    <source>
        <dbReference type="SAM" id="MobiDB-lite"/>
    </source>
</evidence>
<name>A0A0B6YRM5_9EUPU</name>
<feature type="compositionally biased region" description="Low complexity" evidence="1">
    <location>
        <begin position="84"/>
        <end position="95"/>
    </location>
</feature>
<sequence>FFPMSGLSWAPQLLTDEEQKDFDQFDDSGNTVTGEPGYPQYPHYHVNPQQDHTGHRPLPPRVYNQQPHQVSERQYNSQNEQHPQDQPSDQHQSSQIYQDHYKSFPELRETSFGRETPPLVDGNTHNAA</sequence>
<gene>
    <name evidence="2" type="primary">ORF32171</name>
</gene>
<dbReference type="AlphaFoldDB" id="A0A0B6YRM5"/>
<reference evidence="2" key="1">
    <citation type="submission" date="2014-12" db="EMBL/GenBank/DDBJ databases">
        <title>Insight into the proteome of Arion vulgaris.</title>
        <authorList>
            <person name="Aradska J."/>
            <person name="Bulat T."/>
            <person name="Smidak R."/>
            <person name="Sarate P."/>
            <person name="Gangsoo J."/>
            <person name="Sialana F."/>
            <person name="Bilban M."/>
            <person name="Lubec G."/>
        </authorList>
    </citation>
    <scope>NUCLEOTIDE SEQUENCE</scope>
    <source>
        <tissue evidence="2">Skin</tissue>
    </source>
</reference>
<organism evidence="2">
    <name type="scientific">Arion vulgaris</name>
    <dbReference type="NCBI Taxonomy" id="1028688"/>
    <lineage>
        <taxon>Eukaryota</taxon>
        <taxon>Metazoa</taxon>
        <taxon>Spiralia</taxon>
        <taxon>Lophotrochozoa</taxon>
        <taxon>Mollusca</taxon>
        <taxon>Gastropoda</taxon>
        <taxon>Heterobranchia</taxon>
        <taxon>Euthyneura</taxon>
        <taxon>Panpulmonata</taxon>
        <taxon>Eupulmonata</taxon>
        <taxon>Stylommatophora</taxon>
        <taxon>Helicina</taxon>
        <taxon>Arionoidea</taxon>
        <taxon>Arionidae</taxon>
        <taxon>Arion</taxon>
    </lineage>
</organism>
<dbReference type="EMBL" id="HACG01011290">
    <property type="protein sequence ID" value="CEK58155.1"/>
    <property type="molecule type" value="Transcribed_RNA"/>
</dbReference>
<feature type="compositionally biased region" description="Acidic residues" evidence="1">
    <location>
        <begin position="15"/>
        <end position="26"/>
    </location>
</feature>
<feature type="compositionally biased region" description="Basic and acidic residues" evidence="1">
    <location>
        <begin position="99"/>
        <end position="112"/>
    </location>
</feature>
<accession>A0A0B6YRM5</accession>
<feature type="non-terminal residue" evidence="2">
    <location>
        <position position="1"/>
    </location>
</feature>
<evidence type="ECO:0000313" key="2">
    <source>
        <dbReference type="EMBL" id="CEK58155.1"/>
    </source>
</evidence>
<protein>
    <submittedName>
        <fullName evidence="2">Uncharacterized protein</fullName>
    </submittedName>
</protein>
<proteinExistence type="predicted"/>
<feature type="region of interest" description="Disordered" evidence="1">
    <location>
        <begin position="1"/>
        <end position="128"/>
    </location>
</feature>
<feature type="non-terminal residue" evidence="2">
    <location>
        <position position="128"/>
    </location>
</feature>